<keyword evidence="4 5" id="KW-0408">Iron</keyword>
<dbReference type="PROSITE" id="PS00086">
    <property type="entry name" value="CYTOCHROME_P450"/>
    <property type="match status" value="1"/>
</dbReference>
<dbReference type="AlphaFoldDB" id="A0A6A6CHH8"/>
<sequence length="524" mass="58959">MLSSLHFDHVVSTELFLAFFFIISRLFYLLVVKPRQNNLSHIPRPNQGFFLFRLLHEPTVRELEQWLDELPHKGLIRYYGLWNQERIFAASPEAVKDLLVSGAYQFVKPELQRLLAGNVAAEGLLLQEGTIHKAARKAFQPAFHADHIRRAYPIMWETAFDLVNAVTMQTQAQHADTSDKTGSKEGIGLLKPLSAASIDIIGRWGFSKDFNAVQDPSAKFGRTYIQILKTTKRGQGTLHQAAIIGPKLALQLPLRAIKTIRRGVALVVKTAETIVQEHEQSQDTNSIDMLGVAMKSGHFSHSDLVVQTVHMLAAGTETVSGSVSWAIHLLSRHPEMQTRLREEIRQQLPSPRSINGHLDLQEADFAGTKYLDAVIKEVLRFHSINTILWRECVSPARILDTVIPVGAKVVFSPWALGRDPNHWGPDARTFNPDRWLDENREQGVCDNVLSFLTFGAGPRRCIGEQFARAQMRCLIAGLVGRFEFSPLAPERESDDGLEIGDQAALTLFKIFEDWKIQATEIEGW</sequence>
<evidence type="ECO:0000256" key="3">
    <source>
        <dbReference type="ARBA" id="ARBA00022723"/>
    </source>
</evidence>
<feature type="transmembrane region" description="Helical" evidence="7">
    <location>
        <begin position="15"/>
        <end position="32"/>
    </location>
</feature>
<evidence type="ECO:0000256" key="2">
    <source>
        <dbReference type="ARBA" id="ARBA00010617"/>
    </source>
</evidence>
<dbReference type="InterPro" id="IPR001128">
    <property type="entry name" value="Cyt_P450"/>
</dbReference>
<dbReference type="GO" id="GO:0016705">
    <property type="term" value="F:oxidoreductase activity, acting on paired donors, with incorporation or reduction of molecular oxygen"/>
    <property type="evidence" value="ECO:0007669"/>
    <property type="project" value="InterPro"/>
</dbReference>
<comment type="cofactor">
    <cofactor evidence="1 5">
        <name>heme</name>
        <dbReference type="ChEBI" id="CHEBI:30413"/>
    </cofactor>
</comment>
<dbReference type="InterPro" id="IPR002401">
    <property type="entry name" value="Cyt_P450_E_grp-I"/>
</dbReference>
<keyword evidence="7" id="KW-1133">Transmembrane helix</keyword>
<dbReference type="OrthoDB" id="1470350at2759"/>
<evidence type="ECO:0000256" key="7">
    <source>
        <dbReference type="SAM" id="Phobius"/>
    </source>
</evidence>
<evidence type="ECO:0000313" key="8">
    <source>
        <dbReference type="EMBL" id="KAF2165392.1"/>
    </source>
</evidence>
<proteinExistence type="inferred from homology"/>
<evidence type="ECO:0000256" key="5">
    <source>
        <dbReference type="PIRSR" id="PIRSR602401-1"/>
    </source>
</evidence>
<dbReference type="Gene3D" id="1.10.630.10">
    <property type="entry name" value="Cytochrome P450"/>
    <property type="match status" value="1"/>
</dbReference>
<dbReference type="EMBL" id="ML993600">
    <property type="protein sequence ID" value="KAF2165392.1"/>
    <property type="molecule type" value="Genomic_DNA"/>
</dbReference>
<organism evidence="8 9">
    <name type="scientific">Zasmidium cellare ATCC 36951</name>
    <dbReference type="NCBI Taxonomy" id="1080233"/>
    <lineage>
        <taxon>Eukaryota</taxon>
        <taxon>Fungi</taxon>
        <taxon>Dikarya</taxon>
        <taxon>Ascomycota</taxon>
        <taxon>Pezizomycotina</taxon>
        <taxon>Dothideomycetes</taxon>
        <taxon>Dothideomycetidae</taxon>
        <taxon>Mycosphaerellales</taxon>
        <taxon>Mycosphaerellaceae</taxon>
        <taxon>Zasmidium</taxon>
    </lineage>
</organism>
<dbReference type="GO" id="GO:0005506">
    <property type="term" value="F:iron ion binding"/>
    <property type="evidence" value="ECO:0007669"/>
    <property type="project" value="InterPro"/>
</dbReference>
<keyword evidence="6" id="KW-0503">Monooxygenase</keyword>
<dbReference type="GO" id="GO:0020037">
    <property type="term" value="F:heme binding"/>
    <property type="evidence" value="ECO:0007669"/>
    <property type="project" value="InterPro"/>
</dbReference>
<keyword evidence="7" id="KW-0812">Transmembrane</keyword>
<keyword evidence="3 5" id="KW-0479">Metal-binding</keyword>
<dbReference type="InterPro" id="IPR050121">
    <property type="entry name" value="Cytochrome_P450_monoxygenase"/>
</dbReference>
<dbReference type="PANTHER" id="PTHR24305:SF166">
    <property type="entry name" value="CYTOCHROME P450 12A4, MITOCHONDRIAL-RELATED"/>
    <property type="match status" value="1"/>
</dbReference>
<dbReference type="GO" id="GO:0004497">
    <property type="term" value="F:monooxygenase activity"/>
    <property type="evidence" value="ECO:0007669"/>
    <property type="project" value="UniProtKB-KW"/>
</dbReference>
<evidence type="ECO:0008006" key="10">
    <source>
        <dbReference type="Google" id="ProtNLM"/>
    </source>
</evidence>
<dbReference type="Pfam" id="PF00067">
    <property type="entry name" value="p450"/>
    <property type="match status" value="1"/>
</dbReference>
<dbReference type="PRINTS" id="PR00385">
    <property type="entry name" value="P450"/>
</dbReference>
<dbReference type="PANTHER" id="PTHR24305">
    <property type="entry name" value="CYTOCHROME P450"/>
    <property type="match status" value="1"/>
</dbReference>
<dbReference type="PRINTS" id="PR00463">
    <property type="entry name" value="EP450I"/>
</dbReference>
<dbReference type="InterPro" id="IPR036396">
    <property type="entry name" value="Cyt_P450_sf"/>
</dbReference>
<keyword evidence="7" id="KW-0472">Membrane</keyword>
<name>A0A6A6CHH8_ZASCE</name>
<gene>
    <name evidence="8" type="ORF">M409DRAFT_36899</name>
</gene>
<dbReference type="SUPFAM" id="SSF48264">
    <property type="entry name" value="Cytochrome P450"/>
    <property type="match status" value="1"/>
</dbReference>
<evidence type="ECO:0000313" key="9">
    <source>
        <dbReference type="Proteomes" id="UP000799537"/>
    </source>
</evidence>
<keyword evidence="6" id="KW-0560">Oxidoreductase</keyword>
<accession>A0A6A6CHH8</accession>
<feature type="binding site" description="axial binding residue" evidence="5">
    <location>
        <position position="461"/>
    </location>
    <ligand>
        <name>heme</name>
        <dbReference type="ChEBI" id="CHEBI:30413"/>
    </ligand>
    <ligandPart>
        <name>Fe</name>
        <dbReference type="ChEBI" id="CHEBI:18248"/>
    </ligandPart>
</feature>
<evidence type="ECO:0000256" key="1">
    <source>
        <dbReference type="ARBA" id="ARBA00001971"/>
    </source>
</evidence>
<dbReference type="InterPro" id="IPR017972">
    <property type="entry name" value="Cyt_P450_CS"/>
</dbReference>
<dbReference type="GeneID" id="54563905"/>
<dbReference type="RefSeq" id="XP_033666281.1">
    <property type="nucleotide sequence ID" value="XM_033810633.1"/>
</dbReference>
<reference evidence="8" key="1">
    <citation type="journal article" date="2020" name="Stud. Mycol.">
        <title>101 Dothideomycetes genomes: a test case for predicting lifestyles and emergence of pathogens.</title>
        <authorList>
            <person name="Haridas S."/>
            <person name="Albert R."/>
            <person name="Binder M."/>
            <person name="Bloem J."/>
            <person name="Labutti K."/>
            <person name="Salamov A."/>
            <person name="Andreopoulos B."/>
            <person name="Baker S."/>
            <person name="Barry K."/>
            <person name="Bills G."/>
            <person name="Bluhm B."/>
            <person name="Cannon C."/>
            <person name="Castanera R."/>
            <person name="Culley D."/>
            <person name="Daum C."/>
            <person name="Ezra D."/>
            <person name="Gonzalez J."/>
            <person name="Henrissat B."/>
            <person name="Kuo A."/>
            <person name="Liang C."/>
            <person name="Lipzen A."/>
            <person name="Lutzoni F."/>
            <person name="Magnuson J."/>
            <person name="Mondo S."/>
            <person name="Nolan M."/>
            <person name="Ohm R."/>
            <person name="Pangilinan J."/>
            <person name="Park H.-J."/>
            <person name="Ramirez L."/>
            <person name="Alfaro M."/>
            <person name="Sun H."/>
            <person name="Tritt A."/>
            <person name="Yoshinaga Y."/>
            <person name="Zwiers L.-H."/>
            <person name="Turgeon B."/>
            <person name="Goodwin S."/>
            <person name="Spatafora J."/>
            <person name="Crous P."/>
            <person name="Grigoriev I."/>
        </authorList>
    </citation>
    <scope>NUCLEOTIDE SEQUENCE</scope>
    <source>
        <strain evidence="8">ATCC 36951</strain>
    </source>
</reference>
<keyword evidence="5 6" id="KW-0349">Heme</keyword>
<protein>
    <recommendedName>
        <fullName evidence="10">Cytochrome P450</fullName>
    </recommendedName>
</protein>
<dbReference type="Proteomes" id="UP000799537">
    <property type="component" value="Unassembled WGS sequence"/>
</dbReference>
<keyword evidence="9" id="KW-1185">Reference proteome</keyword>
<comment type="similarity">
    <text evidence="2 6">Belongs to the cytochrome P450 family.</text>
</comment>
<evidence type="ECO:0000256" key="4">
    <source>
        <dbReference type="ARBA" id="ARBA00023004"/>
    </source>
</evidence>
<evidence type="ECO:0000256" key="6">
    <source>
        <dbReference type="RuleBase" id="RU000461"/>
    </source>
</evidence>